<evidence type="ECO:0000313" key="2">
    <source>
        <dbReference type="Proteomes" id="UP000518752"/>
    </source>
</evidence>
<proteinExistence type="predicted"/>
<gene>
    <name evidence="1" type="ORF">D9757_012886</name>
</gene>
<dbReference type="OrthoDB" id="3239511at2759"/>
<evidence type="ECO:0000313" key="1">
    <source>
        <dbReference type="EMBL" id="KAF5360242.1"/>
    </source>
</evidence>
<sequence>MHSGKDDADISRAYVFRKLGEKVEETLKSQKSTRSHPSMMELQAFIPDEFSDMHPFLSPDDNRDHLENGLGGDYATLDELLDGDVRTVYHPKSGKATAIQHFEDYMASRTKEDTSLRPINEKPWLPFQARLDFEIAALALECSMNQHQTNTLIELFQCAQQALTFRPPDYSTEFAITRNQPKSTDIKPRDTSKFRNSISADLAQRVRALEKVTDKKDAEFGPLFFSEQDLLSFYENILAHPETAHIENISPTPPLQIDMEVQHRQDLNLTESVEQRLRSSMVQPSKLTLALRQGLGDVHAETSQNGATPVQLILNQLDEVGEQGPTSLSLAILSTEEWDAVLRCSLHTRDTETAVHMIELMKRNNLDIPENYINDTLQLYVQDANPIGFETALAKLVQGPPTPQQQHLHIKAQLNSTPLHAIPTTALSVLHTYESHPSHGHLPPPQKTHSSIIRALFSTRNPSGGAVAQARAQAWDLFTHMRYVSHPDQTHYSTHK</sequence>
<comment type="caution">
    <text evidence="1">The sequence shown here is derived from an EMBL/GenBank/DDBJ whole genome shotgun (WGS) entry which is preliminary data.</text>
</comment>
<keyword evidence="2" id="KW-1185">Reference proteome</keyword>
<dbReference type="EMBL" id="JAACJN010000215">
    <property type="protein sequence ID" value="KAF5360242.1"/>
    <property type="molecule type" value="Genomic_DNA"/>
</dbReference>
<accession>A0A8H5G8C1</accession>
<dbReference type="AlphaFoldDB" id="A0A8H5G8C1"/>
<name>A0A8H5G8C1_9AGAR</name>
<protein>
    <submittedName>
        <fullName evidence="1">Uncharacterized protein</fullName>
    </submittedName>
</protein>
<reference evidence="1 2" key="1">
    <citation type="journal article" date="2020" name="ISME J.">
        <title>Uncovering the hidden diversity of litter-decomposition mechanisms in mushroom-forming fungi.</title>
        <authorList>
            <person name="Floudas D."/>
            <person name="Bentzer J."/>
            <person name="Ahren D."/>
            <person name="Johansson T."/>
            <person name="Persson P."/>
            <person name="Tunlid A."/>
        </authorList>
    </citation>
    <scope>NUCLEOTIDE SEQUENCE [LARGE SCALE GENOMIC DNA]</scope>
    <source>
        <strain evidence="1 2">CBS 406.79</strain>
    </source>
</reference>
<organism evidence="1 2">
    <name type="scientific">Collybiopsis confluens</name>
    <dbReference type="NCBI Taxonomy" id="2823264"/>
    <lineage>
        <taxon>Eukaryota</taxon>
        <taxon>Fungi</taxon>
        <taxon>Dikarya</taxon>
        <taxon>Basidiomycota</taxon>
        <taxon>Agaricomycotina</taxon>
        <taxon>Agaricomycetes</taxon>
        <taxon>Agaricomycetidae</taxon>
        <taxon>Agaricales</taxon>
        <taxon>Marasmiineae</taxon>
        <taxon>Omphalotaceae</taxon>
        <taxon>Collybiopsis</taxon>
    </lineage>
</organism>
<dbReference type="Proteomes" id="UP000518752">
    <property type="component" value="Unassembled WGS sequence"/>
</dbReference>